<gene>
    <name evidence="3" type="ORF">BFW38_07030</name>
</gene>
<proteinExistence type="predicted"/>
<comment type="caution">
    <text evidence="3">The sequence shown here is derived from an EMBL/GenBank/DDBJ whole genome shotgun (WGS) entry which is preliminary data.</text>
</comment>
<evidence type="ECO:0000256" key="1">
    <source>
        <dbReference type="ARBA" id="ARBA00022801"/>
    </source>
</evidence>
<dbReference type="GO" id="GO:0016787">
    <property type="term" value="F:hydrolase activity"/>
    <property type="evidence" value="ECO:0007669"/>
    <property type="project" value="UniProtKB-KW"/>
</dbReference>
<feature type="domain" description="AB hydrolase-1" evidence="2">
    <location>
        <begin position="12"/>
        <end position="240"/>
    </location>
</feature>
<dbReference type="Pfam" id="PF00561">
    <property type="entry name" value="Abhydrolase_1"/>
    <property type="match status" value="1"/>
</dbReference>
<dbReference type="EMBL" id="MDTQ01000001">
    <property type="protein sequence ID" value="ODC05263.1"/>
    <property type="molecule type" value="Genomic_DNA"/>
</dbReference>
<protein>
    <recommendedName>
        <fullName evidence="2">AB hydrolase-1 domain-containing protein</fullName>
    </recommendedName>
</protein>
<dbReference type="SUPFAM" id="SSF53474">
    <property type="entry name" value="alpha/beta-Hydrolases"/>
    <property type="match status" value="1"/>
</dbReference>
<dbReference type="PRINTS" id="PR00111">
    <property type="entry name" value="ABHYDROLASE"/>
</dbReference>
<keyword evidence="4" id="KW-1185">Reference proteome</keyword>
<dbReference type="Gene3D" id="3.40.50.1820">
    <property type="entry name" value="alpha/beta hydrolase"/>
    <property type="match status" value="1"/>
</dbReference>
<sequence length="257" mass="28827">MHHQCIGEGEDLVVVHGLFGSGDNWRGLAKRWSQHYRVWSLDLRNHGRSFHAPGMSYIELADDLHQWMINLGLQKAHWLGHSMGGKAVMELALSHPQCVDHLFIADIAPTAYAHEHDAIIAGLQLLERQGPWSSRQEADQVLSAKVNNVSIRQFLLTNLTRSSEGLVLRLGLQYIIDGYDDIVAAPPALSRQPAFEGPTLVLRGENSDYIQPQHYTLFETHFPQCQWVTLKAGHWLHAEQPDAFAQAVEHALSENAA</sequence>
<evidence type="ECO:0000259" key="2">
    <source>
        <dbReference type="Pfam" id="PF00561"/>
    </source>
</evidence>
<dbReference type="PANTHER" id="PTHR46118:SF4">
    <property type="entry name" value="PROTEIN ABHD11"/>
    <property type="match status" value="1"/>
</dbReference>
<organism evidence="3 4">
    <name type="scientific">Terasakiispira papahanaumokuakeensis</name>
    <dbReference type="NCBI Taxonomy" id="197479"/>
    <lineage>
        <taxon>Bacteria</taxon>
        <taxon>Pseudomonadati</taxon>
        <taxon>Pseudomonadota</taxon>
        <taxon>Gammaproteobacteria</taxon>
        <taxon>Oceanospirillales</taxon>
        <taxon>Terasakiispira</taxon>
    </lineage>
</organism>
<reference evidence="3 4" key="1">
    <citation type="submission" date="2016-08" db="EMBL/GenBank/DDBJ databases">
        <authorList>
            <person name="Seilhamer J.J."/>
        </authorList>
    </citation>
    <scope>NUCLEOTIDE SEQUENCE [LARGE SCALE GENOMIC DNA]</scope>
    <source>
        <strain evidence="3 4">PH27A</strain>
    </source>
</reference>
<dbReference type="Proteomes" id="UP000094291">
    <property type="component" value="Unassembled WGS sequence"/>
</dbReference>
<dbReference type="InterPro" id="IPR029058">
    <property type="entry name" value="AB_hydrolase_fold"/>
</dbReference>
<evidence type="ECO:0000313" key="3">
    <source>
        <dbReference type="EMBL" id="ODC05263.1"/>
    </source>
</evidence>
<dbReference type="AlphaFoldDB" id="A0A1E2VE75"/>
<dbReference type="STRING" id="197479.BFW38_07030"/>
<keyword evidence="1" id="KW-0378">Hydrolase</keyword>
<dbReference type="InterPro" id="IPR000073">
    <property type="entry name" value="AB_hydrolase_1"/>
</dbReference>
<name>A0A1E2VE75_9GAMM</name>
<dbReference type="PANTHER" id="PTHR46118">
    <property type="entry name" value="PROTEIN ABHD11"/>
    <property type="match status" value="1"/>
</dbReference>
<accession>A0A1E2VE75</accession>
<evidence type="ECO:0000313" key="4">
    <source>
        <dbReference type="Proteomes" id="UP000094291"/>
    </source>
</evidence>